<evidence type="ECO:0000256" key="1">
    <source>
        <dbReference type="SAM" id="SignalP"/>
    </source>
</evidence>
<dbReference type="EMBL" id="BLXX01000007">
    <property type="protein sequence ID" value="GFO60254.1"/>
    <property type="molecule type" value="Genomic_DNA"/>
</dbReference>
<evidence type="ECO:0008006" key="4">
    <source>
        <dbReference type="Google" id="ProtNLM"/>
    </source>
</evidence>
<name>A0A6V8MJY8_9BACT</name>
<evidence type="ECO:0000313" key="3">
    <source>
        <dbReference type="Proteomes" id="UP000556026"/>
    </source>
</evidence>
<evidence type="ECO:0000313" key="2">
    <source>
        <dbReference type="EMBL" id="GFO60254.1"/>
    </source>
</evidence>
<accession>A0A6V8MJY8</accession>
<dbReference type="PROSITE" id="PS51257">
    <property type="entry name" value="PROKAR_LIPOPROTEIN"/>
    <property type="match status" value="1"/>
</dbReference>
<proteinExistence type="predicted"/>
<dbReference type="AlphaFoldDB" id="A0A6V8MJY8"/>
<dbReference type="InterPro" id="IPR011044">
    <property type="entry name" value="Quino_amine_DH_bsu"/>
</dbReference>
<dbReference type="InterPro" id="IPR011042">
    <property type="entry name" value="6-blade_b-propeller_TolB-like"/>
</dbReference>
<dbReference type="Proteomes" id="UP000556026">
    <property type="component" value="Unassembled WGS sequence"/>
</dbReference>
<organism evidence="2 3">
    <name type="scientific">Geomonas silvestris</name>
    <dbReference type="NCBI Taxonomy" id="2740184"/>
    <lineage>
        <taxon>Bacteria</taxon>
        <taxon>Pseudomonadati</taxon>
        <taxon>Thermodesulfobacteriota</taxon>
        <taxon>Desulfuromonadia</taxon>
        <taxon>Geobacterales</taxon>
        <taxon>Geobacteraceae</taxon>
        <taxon>Geomonas</taxon>
    </lineage>
</organism>
<feature type="chain" id="PRO_5028063406" description="Lipoprotein" evidence="1">
    <location>
        <begin position="20"/>
        <end position="377"/>
    </location>
</feature>
<dbReference type="Gene3D" id="2.120.10.30">
    <property type="entry name" value="TolB, C-terminal domain"/>
    <property type="match status" value="1"/>
</dbReference>
<comment type="caution">
    <text evidence="2">The sequence shown here is derived from an EMBL/GenBank/DDBJ whole genome shotgun (WGS) entry which is preliminary data.</text>
</comment>
<protein>
    <recommendedName>
        <fullName evidence="4">Lipoprotein</fullName>
    </recommendedName>
</protein>
<sequence>MSILRLPLFLFLLAFSALAGCAPTLRTSQLPPGFSVQPLAKIDAGSAWAVNGNGTVAAVHENQLNLVVAAPQPGIPVAPAPALVLAFSPKGDRLAAAFAEGAESSLCGYDTGGRLLAATKVPGRVTAIVWRSDAEILATSLSLKRLSIGCELSSFLVRWDLKGAAAQTMIFDVTVRPELAKLPETELYRTLNFALSPYGDEIAYTALKDPPLSPPYERVALRHLESGAEKVVTELPLFSGGPAYLPDGNHLLVGTAGTITRKLKLPSGNEVNAWTSPGDQIAVSPSGGYLLLDNRLYQGNQELFSLPRRAQGSFLPDGSGLVVADGGNLFLVSGLNDQPRPALPGDLDRILELRRLFMQGVISDAEYKGRLKTLSQP</sequence>
<gene>
    <name evidence="2" type="ORF">GMST_25790</name>
</gene>
<reference evidence="3" key="1">
    <citation type="submission" date="2020-06" db="EMBL/GenBank/DDBJ databases">
        <title>Draft genomic sequence of Geomonas sp. Red330.</title>
        <authorList>
            <person name="Itoh H."/>
            <person name="Zhenxing X."/>
            <person name="Ushijima N."/>
            <person name="Masuda Y."/>
            <person name="Shiratori Y."/>
            <person name="Senoo K."/>
        </authorList>
    </citation>
    <scope>NUCLEOTIDE SEQUENCE [LARGE SCALE GENOMIC DNA]</scope>
    <source>
        <strain evidence="3">Red330</strain>
    </source>
</reference>
<dbReference type="RefSeq" id="WP_183355061.1">
    <property type="nucleotide sequence ID" value="NZ_BLXX01000007.1"/>
</dbReference>
<keyword evidence="1" id="KW-0732">Signal</keyword>
<feature type="signal peptide" evidence="1">
    <location>
        <begin position="1"/>
        <end position="19"/>
    </location>
</feature>
<keyword evidence="3" id="KW-1185">Reference proteome</keyword>
<dbReference type="SUPFAM" id="SSF50969">
    <property type="entry name" value="YVTN repeat-like/Quinoprotein amine dehydrogenase"/>
    <property type="match status" value="1"/>
</dbReference>